<feature type="domain" description="Scaffold protein Nfu/NifU N-terminal" evidence="2">
    <location>
        <begin position="3"/>
        <end position="89"/>
    </location>
</feature>
<evidence type="ECO:0000259" key="2">
    <source>
        <dbReference type="SMART" id="SM00932"/>
    </source>
</evidence>
<dbReference type="EMBL" id="JBHRXE010000037">
    <property type="protein sequence ID" value="MFC3570351.1"/>
    <property type="molecule type" value="Genomic_DNA"/>
</dbReference>
<dbReference type="Gene3D" id="3.30.1370.70">
    <property type="entry name" value="Scaffold protein Nfu/NifU, N-terminal domain"/>
    <property type="match status" value="1"/>
</dbReference>
<dbReference type="Proteomes" id="UP001595596">
    <property type="component" value="Unassembled WGS sequence"/>
</dbReference>
<evidence type="ECO:0000313" key="4">
    <source>
        <dbReference type="Proteomes" id="UP001595596"/>
    </source>
</evidence>
<dbReference type="PIRSF" id="PIRSF036773">
    <property type="entry name" value="HIRIP5"/>
    <property type="match status" value="1"/>
</dbReference>
<keyword evidence="4" id="KW-1185">Reference proteome</keyword>
<protein>
    <submittedName>
        <fullName evidence="3">NifU family protein</fullName>
    </submittedName>
</protein>
<dbReference type="SMART" id="SM00932">
    <property type="entry name" value="Nfu_N"/>
    <property type="match status" value="1"/>
</dbReference>
<dbReference type="InterPro" id="IPR014824">
    <property type="entry name" value="Nfu/NifU_N"/>
</dbReference>
<dbReference type="RefSeq" id="WP_379031168.1">
    <property type="nucleotide sequence ID" value="NZ_JBHRXE010000037.1"/>
</dbReference>
<dbReference type="InterPro" id="IPR036498">
    <property type="entry name" value="Nfu/NifU_N_sf"/>
</dbReference>
<dbReference type="SUPFAM" id="SSF110836">
    <property type="entry name" value="Hypothetical protein SAV1430"/>
    <property type="match status" value="1"/>
</dbReference>
<sequence>MFIQTETTPNPATLKFLPGETVLGNGTADFPQADAAATSPLARRIFAVPGVTGVFLGSDFVTVTKAEDAVWDHLKPSVLGAIMEHYQSGAPAIEGPASTSGHNDQTGPDAEIVNQIKELLDTRVRPAVAQDGGDITFHGFDRGVVYLHMQGACAGCPSSTLTLKMGIENLLRHYIPEVTEVRPVG</sequence>
<dbReference type="PANTHER" id="PTHR11178:SF1">
    <property type="entry name" value="NFU1 IRON-SULFUR CLUSTER SCAFFOLD HOMOLOG, MITOCHONDRIAL"/>
    <property type="match status" value="1"/>
</dbReference>
<evidence type="ECO:0000256" key="1">
    <source>
        <dbReference type="ARBA" id="ARBA00006420"/>
    </source>
</evidence>
<dbReference type="PANTHER" id="PTHR11178">
    <property type="entry name" value="IRON-SULFUR CLUSTER SCAFFOLD PROTEIN NFU-RELATED"/>
    <property type="match status" value="1"/>
</dbReference>
<dbReference type="InterPro" id="IPR001075">
    <property type="entry name" value="NIF_FeS_clus_asmbl_NifU_C"/>
</dbReference>
<proteinExistence type="inferred from homology"/>
<comment type="similarity">
    <text evidence="1">Belongs to the NifU family.</text>
</comment>
<dbReference type="Gene3D" id="3.30.300.130">
    <property type="entry name" value="Fe-S cluster assembly (FSCA)"/>
    <property type="match status" value="1"/>
</dbReference>
<organism evidence="3 4">
    <name type="scientific">Paracoccus simplex</name>
    <dbReference type="NCBI Taxonomy" id="2086346"/>
    <lineage>
        <taxon>Bacteria</taxon>
        <taxon>Pseudomonadati</taxon>
        <taxon>Pseudomonadota</taxon>
        <taxon>Alphaproteobacteria</taxon>
        <taxon>Rhodobacterales</taxon>
        <taxon>Paracoccaceae</taxon>
        <taxon>Paracoccus</taxon>
    </lineage>
</organism>
<comment type="caution">
    <text evidence="3">The sequence shown here is derived from an EMBL/GenBank/DDBJ whole genome shotgun (WGS) entry which is preliminary data.</text>
</comment>
<evidence type="ECO:0000313" key="3">
    <source>
        <dbReference type="EMBL" id="MFC3570351.1"/>
    </source>
</evidence>
<gene>
    <name evidence="3" type="ORF">ACFOMP_12885</name>
</gene>
<dbReference type="InterPro" id="IPR035433">
    <property type="entry name" value="NFU1-like"/>
</dbReference>
<dbReference type="InterPro" id="IPR034904">
    <property type="entry name" value="FSCA_dom_sf"/>
</dbReference>
<dbReference type="Pfam" id="PF01106">
    <property type="entry name" value="NifU"/>
    <property type="match status" value="1"/>
</dbReference>
<name>A0ABV7S224_9RHOB</name>
<accession>A0ABV7S224</accession>
<dbReference type="SUPFAM" id="SSF117916">
    <property type="entry name" value="Fe-S cluster assembly (FSCA) domain-like"/>
    <property type="match status" value="1"/>
</dbReference>
<dbReference type="Pfam" id="PF08712">
    <property type="entry name" value="Nfu_N"/>
    <property type="match status" value="1"/>
</dbReference>
<reference evidence="4" key="1">
    <citation type="journal article" date="2019" name="Int. J. Syst. Evol. Microbiol.">
        <title>The Global Catalogue of Microorganisms (GCM) 10K type strain sequencing project: providing services to taxonomists for standard genome sequencing and annotation.</title>
        <authorList>
            <consortium name="The Broad Institute Genomics Platform"/>
            <consortium name="The Broad Institute Genome Sequencing Center for Infectious Disease"/>
            <person name="Wu L."/>
            <person name="Ma J."/>
        </authorList>
    </citation>
    <scope>NUCLEOTIDE SEQUENCE [LARGE SCALE GENOMIC DNA]</scope>
    <source>
        <strain evidence="4">VKM B-3226</strain>
    </source>
</reference>